<dbReference type="EMBL" id="LYXU01000001">
    <property type="protein sequence ID" value="OBS27016.1"/>
    <property type="molecule type" value="Genomic_DNA"/>
</dbReference>
<dbReference type="AlphaFoldDB" id="A0A1B8B2T4"/>
<organism evidence="2 3">
    <name type="scientific">Fusarium poae</name>
    <dbReference type="NCBI Taxonomy" id="36050"/>
    <lineage>
        <taxon>Eukaryota</taxon>
        <taxon>Fungi</taxon>
        <taxon>Dikarya</taxon>
        <taxon>Ascomycota</taxon>
        <taxon>Pezizomycotina</taxon>
        <taxon>Sordariomycetes</taxon>
        <taxon>Hypocreomycetidae</taxon>
        <taxon>Hypocreales</taxon>
        <taxon>Nectriaceae</taxon>
        <taxon>Fusarium</taxon>
    </lineage>
</organism>
<evidence type="ECO:0000313" key="2">
    <source>
        <dbReference type="EMBL" id="OBS27016.1"/>
    </source>
</evidence>
<proteinExistence type="predicted"/>
<accession>A0A1B8B2T4</accession>
<feature type="compositionally biased region" description="Basic and acidic residues" evidence="1">
    <location>
        <begin position="72"/>
        <end position="83"/>
    </location>
</feature>
<sequence>MEQTSTVHEYNLCLESSPSQVNHDGLFSSHSHAISEVFDSEQSSGGFCDPRPLVAFHKPCDDPRFASARKRVDAANSRHEGPKLGKKAMRALQGCSKKGRQAT</sequence>
<name>A0A1B8B2T4_FUSPO</name>
<dbReference type="Proteomes" id="UP000091967">
    <property type="component" value="Unassembled WGS sequence"/>
</dbReference>
<gene>
    <name evidence="2" type="ORF">FPOA_00957</name>
</gene>
<comment type="caution">
    <text evidence="2">The sequence shown here is derived from an EMBL/GenBank/DDBJ whole genome shotgun (WGS) entry which is preliminary data.</text>
</comment>
<keyword evidence="3" id="KW-1185">Reference proteome</keyword>
<reference evidence="2 3" key="1">
    <citation type="submission" date="2016-06" db="EMBL/GenBank/DDBJ databases">
        <title>Living apart together: crosstalk between the core and supernumerary genomes in a fungal plant pathogen.</title>
        <authorList>
            <person name="Vanheule A."/>
            <person name="Audenaert K."/>
            <person name="Warris S."/>
            <person name="Van De Geest H."/>
            <person name="Schijlen E."/>
            <person name="Hofte M."/>
            <person name="De Saeger S."/>
            <person name="Haesaert G."/>
            <person name="Waalwijk C."/>
            <person name="Van Der Lee T."/>
        </authorList>
    </citation>
    <scope>NUCLEOTIDE SEQUENCE [LARGE SCALE GENOMIC DNA]</scope>
    <source>
        <strain evidence="2 3">2516</strain>
    </source>
</reference>
<evidence type="ECO:0000256" key="1">
    <source>
        <dbReference type="SAM" id="MobiDB-lite"/>
    </source>
</evidence>
<evidence type="ECO:0000313" key="3">
    <source>
        <dbReference type="Proteomes" id="UP000091967"/>
    </source>
</evidence>
<protein>
    <submittedName>
        <fullName evidence="2">Uncharacterized protein</fullName>
    </submittedName>
</protein>
<feature type="region of interest" description="Disordered" evidence="1">
    <location>
        <begin position="72"/>
        <end position="103"/>
    </location>
</feature>